<dbReference type="InterPro" id="IPR000600">
    <property type="entry name" value="ROK"/>
</dbReference>
<evidence type="ECO:0000313" key="2">
    <source>
        <dbReference type="EMBL" id="NYS47296.1"/>
    </source>
</evidence>
<dbReference type="RefSeq" id="WP_179941017.1">
    <property type="nucleotide sequence ID" value="NZ_JACBYF010000005.1"/>
</dbReference>
<protein>
    <submittedName>
        <fullName evidence="2">ROK family protein</fullName>
    </submittedName>
</protein>
<name>A0ABX2SZH5_9BACL</name>
<comment type="similarity">
    <text evidence="1">Belongs to the ROK (NagC/XylR) family.</text>
</comment>
<evidence type="ECO:0000313" key="3">
    <source>
        <dbReference type="Proteomes" id="UP000531840"/>
    </source>
</evidence>
<proteinExistence type="inferred from homology"/>
<reference evidence="2 3" key="1">
    <citation type="submission" date="2020-07" db="EMBL/GenBank/DDBJ databases">
        <title>MOT database genomes.</title>
        <authorList>
            <person name="Joseph S."/>
            <person name="Aduse-Opoku J."/>
            <person name="Hashim A."/>
            <person name="Wade W."/>
            <person name="Curtis M."/>
        </authorList>
    </citation>
    <scope>NUCLEOTIDE SEQUENCE [LARGE SCALE GENOMIC DNA]</scope>
    <source>
        <strain evidence="2 3">CIP 106318</strain>
    </source>
</reference>
<organism evidence="2 3">
    <name type="scientific">Gemelliphila palaticanis</name>
    <dbReference type="NCBI Taxonomy" id="81950"/>
    <lineage>
        <taxon>Bacteria</taxon>
        <taxon>Bacillati</taxon>
        <taxon>Bacillota</taxon>
        <taxon>Bacilli</taxon>
        <taxon>Bacillales</taxon>
        <taxon>Gemellaceae</taxon>
        <taxon>Gemelliphila</taxon>
    </lineage>
</organism>
<dbReference type="InterPro" id="IPR043129">
    <property type="entry name" value="ATPase_NBD"/>
</dbReference>
<evidence type="ECO:0000256" key="1">
    <source>
        <dbReference type="ARBA" id="ARBA00006479"/>
    </source>
</evidence>
<keyword evidence="3" id="KW-1185">Reference proteome</keyword>
<dbReference type="Pfam" id="PF00480">
    <property type="entry name" value="ROK"/>
    <property type="match status" value="1"/>
</dbReference>
<comment type="caution">
    <text evidence="2">The sequence shown here is derived from an EMBL/GenBank/DDBJ whole genome shotgun (WGS) entry which is preliminary data.</text>
</comment>
<sequence>MFLGVDIGGTTIKFAVIDKEYKIIHHEVCDTPDNISLRIEDEIYRVAKEIKENYNYNKIGISAAGVIDTNNMTVISAGPTIKNYIGTDFKKSVGDKLGVGIYVDNDVNCALLGEQWLGGAKGLDEVFCLALGTGIGGAYYLDKMPQGSCFGVGEIGKSLYDKATDTSYEQRASTIALENKVKSILGEDVSVIEFFDRCKANDKEALELMEEWSTHLAEGIVNMLLILDPKCVILGGAVSKQGDYLVNIIENKVKELNPIKTNQTKFVVASLGNEAALYGAVSVFVEK</sequence>
<dbReference type="Gene3D" id="3.30.420.40">
    <property type="match status" value="2"/>
</dbReference>
<dbReference type="PANTHER" id="PTHR18964">
    <property type="entry name" value="ROK (REPRESSOR, ORF, KINASE) FAMILY"/>
    <property type="match status" value="1"/>
</dbReference>
<dbReference type="EMBL" id="JACBYF010000005">
    <property type="protein sequence ID" value="NYS47296.1"/>
    <property type="molecule type" value="Genomic_DNA"/>
</dbReference>
<gene>
    <name evidence="2" type="ORF">HZY85_03680</name>
</gene>
<accession>A0ABX2SZH5</accession>
<dbReference type="SUPFAM" id="SSF53067">
    <property type="entry name" value="Actin-like ATPase domain"/>
    <property type="match status" value="1"/>
</dbReference>
<dbReference type="PANTHER" id="PTHR18964:SF165">
    <property type="entry name" value="BETA-GLUCOSIDE KINASE"/>
    <property type="match status" value="1"/>
</dbReference>
<dbReference type="Proteomes" id="UP000531840">
    <property type="component" value="Unassembled WGS sequence"/>
</dbReference>
<dbReference type="CDD" id="cd24068">
    <property type="entry name" value="ASKHA_NBD_ROK_FnNanK-like"/>
    <property type="match status" value="1"/>
</dbReference>